<dbReference type="AlphaFoldDB" id="L8K0P0"/>
<dbReference type="Proteomes" id="UP000011135">
    <property type="component" value="Unassembled WGS sequence"/>
</dbReference>
<keyword evidence="2" id="KW-1185">Reference proteome</keyword>
<proteinExistence type="predicted"/>
<dbReference type="STRING" id="1237149.C900_04346"/>
<sequence length="45" mass="5002">MLRAECGGSGLKHVWFVKKLKQTSGGALFNFQSLVKLNSEAYNKD</sequence>
<comment type="caution">
    <text evidence="1">The sequence shown here is derived from an EMBL/GenBank/DDBJ whole genome shotgun (WGS) entry which is preliminary data.</text>
</comment>
<accession>L8K0P0</accession>
<name>L8K0P0_9BACT</name>
<reference evidence="1 2" key="1">
    <citation type="submission" date="2012-12" db="EMBL/GenBank/DDBJ databases">
        <title>Genome assembly of Fulvivirga imtechensis AK7.</title>
        <authorList>
            <person name="Nupur N."/>
            <person name="Khatri I."/>
            <person name="Kumar R."/>
            <person name="Subramanian S."/>
            <person name="Pinnaka A."/>
        </authorList>
    </citation>
    <scope>NUCLEOTIDE SEQUENCE [LARGE SCALE GENOMIC DNA]</scope>
    <source>
        <strain evidence="1 2">AK7</strain>
    </source>
</reference>
<dbReference type="EMBL" id="AMZN01000006">
    <property type="protein sequence ID" value="ELR73494.1"/>
    <property type="molecule type" value="Genomic_DNA"/>
</dbReference>
<protein>
    <submittedName>
        <fullName evidence="1">Uncharacterized protein</fullName>
    </submittedName>
</protein>
<organism evidence="1 2">
    <name type="scientific">Fulvivirga imtechensis AK7</name>
    <dbReference type="NCBI Taxonomy" id="1237149"/>
    <lineage>
        <taxon>Bacteria</taxon>
        <taxon>Pseudomonadati</taxon>
        <taxon>Bacteroidota</taxon>
        <taxon>Cytophagia</taxon>
        <taxon>Cytophagales</taxon>
        <taxon>Fulvivirgaceae</taxon>
        <taxon>Fulvivirga</taxon>
    </lineage>
</organism>
<evidence type="ECO:0000313" key="1">
    <source>
        <dbReference type="EMBL" id="ELR73494.1"/>
    </source>
</evidence>
<gene>
    <name evidence="1" type="ORF">C900_04346</name>
</gene>
<evidence type="ECO:0000313" key="2">
    <source>
        <dbReference type="Proteomes" id="UP000011135"/>
    </source>
</evidence>